<evidence type="ECO:0000259" key="15">
    <source>
        <dbReference type="PROSITE" id="PS51134"/>
    </source>
</evidence>
<dbReference type="Gene3D" id="1.10.472.170">
    <property type="match status" value="1"/>
</dbReference>
<evidence type="ECO:0000256" key="12">
    <source>
        <dbReference type="ARBA" id="ARBA00056616"/>
    </source>
</evidence>
<evidence type="ECO:0000313" key="17">
    <source>
        <dbReference type="Proteomes" id="UP001151582"/>
    </source>
</evidence>
<evidence type="ECO:0000256" key="1">
    <source>
        <dbReference type="ARBA" id="ARBA00004123"/>
    </source>
</evidence>
<evidence type="ECO:0000313" key="16">
    <source>
        <dbReference type="EMBL" id="KAJ1983217.1"/>
    </source>
</evidence>
<keyword evidence="4" id="KW-0479">Metal-binding</keyword>
<evidence type="ECO:0000256" key="7">
    <source>
        <dbReference type="ARBA" id="ARBA00022833"/>
    </source>
</evidence>
<dbReference type="GO" id="GO:0008270">
    <property type="term" value="F:zinc ion binding"/>
    <property type="evidence" value="ECO:0007669"/>
    <property type="project" value="UniProtKB-KW"/>
</dbReference>
<dbReference type="FunFam" id="2.20.25.10:FF:000036">
    <property type="entry name" value="Transcription initiation factor IIB"/>
    <property type="match status" value="1"/>
</dbReference>
<keyword evidence="17" id="KW-1185">Reference proteome</keyword>
<dbReference type="OrthoDB" id="25790at2759"/>
<dbReference type="GO" id="GO:0017025">
    <property type="term" value="F:TBP-class protein binding"/>
    <property type="evidence" value="ECO:0007669"/>
    <property type="project" value="InterPro"/>
</dbReference>
<dbReference type="Gene3D" id="1.10.472.10">
    <property type="entry name" value="Cyclin-like"/>
    <property type="match status" value="1"/>
</dbReference>
<evidence type="ECO:0000256" key="4">
    <source>
        <dbReference type="ARBA" id="ARBA00022723"/>
    </source>
</evidence>
<dbReference type="GO" id="GO:0005634">
    <property type="term" value="C:nucleus"/>
    <property type="evidence" value="ECO:0007669"/>
    <property type="project" value="UniProtKB-SubCell"/>
</dbReference>
<sequence length="313" mass="34566">MSNHDLNYQLICPQCRNPVPNIVEEFASGDLVCGDCGLVLGDRIIDVRSEWRTFANDDGDDPSRVGAASNPLLDGSQLDTIISKSDGGSGIARDLNKIHGRSTAVKGERNLVQAYKDISSLCDRMGLTKLISDIAKQLYKRVEDEKILRGKSTESIVATCIFIACRQENVPRTFKEIYTYTRVPKREIGRCYRILSKHLSTNVGAMYSEDLMSRFCSHLDLPMNIQRVAIDITKRAKDLGTLAGKSPVSVAAACIYMVSHLLASPKTPKDIANVAGVSETTIKNSYKSLYKMREQLITPDITKNPSLDLLPPP</sequence>
<organism evidence="16 17">
    <name type="scientific">Dimargaris verticillata</name>
    <dbReference type="NCBI Taxonomy" id="2761393"/>
    <lineage>
        <taxon>Eukaryota</taxon>
        <taxon>Fungi</taxon>
        <taxon>Fungi incertae sedis</taxon>
        <taxon>Zoopagomycota</taxon>
        <taxon>Kickxellomycotina</taxon>
        <taxon>Dimargaritomycetes</taxon>
        <taxon>Dimargaritales</taxon>
        <taxon>Dimargaritaceae</taxon>
        <taxon>Dimargaris</taxon>
    </lineage>
</organism>
<dbReference type="InterPro" id="IPR036915">
    <property type="entry name" value="Cyclin-like_sf"/>
</dbReference>
<dbReference type="Pfam" id="PF08271">
    <property type="entry name" value="Zn_Ribbon_TF"/>
    <property type="match status" value="1"/>
</dbReference>
<evidence type="ECO:0000256" key="2">
    <source>
        <dbReference type="ARBA" id="ARBA00010857"/>
    </source>
</evidence>
<dbReference type="EMBL" id="JANBQB010000065">
    <property type="protein sequence ID" value="KAJ1983217.1"/>
    <property type="molecule type" value="Genomic_DNA"/>
</dbReference>
<dbReference type="PROSITE" id="PS00782">
    <property type="entry name" value="TFIIB"/>
    <property type="match status" value="1"/>
</dbReference>
<reference evidence="16" key="1">
    <citation type="submission" date="2022-07" db="EMBL/GenBank/DDBJ databases">
        <title>Phylogenomic reconstructions and comparative analyses of Kickxellomycotina fungi.</title>
        <authorList>
            <person name="Reynolds N.K."/>
            <person name="Stajich J.E."/>
            <person name="Barry K."/>
            <person name="Grigoriev I.V."/>
            <person name="Crous P."/>
            <person name="Smith M.E."/>
        </authorList>
    </citation>
    <scope>NUCLEOTIDE SEQUENCE</scope>
    <source>
        <strain evidence="16">RSA 567</strain>
    </source>
</reference>
<dbReference type="PRINTS" id="PR00685">
    <property type="entry name" value="TIFACTORIIB"/>
</dbReference>
<evidence type="ECO:0000256" key="14">
    <source>
        <dbReference type="PROSITE-ProRule" id="PRU00469"/>
    </source>
</evidence>
<dbReference type="InterPro" id="IPR013763">
    <property type="entry name" value="Cyclin-like_dom"/>
</dbReference>
<proteinExistence type="inferred from homology"/>
<dbReference type="FunFam" id="1.10.472.10:FF:000019">
    <property type="entry name" value="transcription initiation factor IIB"/>
    <property type="match status" value="1"/>
</dbReference>
<dbReference type="PROSITE" id="PS51134">
    <property type="entry name" value="ZF_TFIIB"/>
    <property type="match status" value="1"/>
</dbReference>
<evidence type="ECO:0000256" key="3">
    <source>
        <dbReference type="ARBA" id="ARBA00013932"/>
    </source>
</evidence>
<evidence type="ECO:0000256" key="5">
    <source>
        <dbReference type="ARBA" id="ARBA00022737"/>
    </source>
</evidence>
<dbReference type="GO" id="GO:0051123">
    <property type="term" value="P:RNA polymerase II preinitiation complex assembly"/>
    <property type="evidence" value="ECO:0007669"/>
    <property type="project" value="UniProtKB-ARBA"/>
</dbReference>
<evidence type="ECO:0000256" key="8">
    <source>
        <dbReference type="ARBA" id="ARBA00023015"/>
    </source>
</evidence>
<dbReference type="SUPFAM" id="SSF57783">
    <property type="entry name" value="Zinc beta-ribbon"/>
    <property type="match status" value="1"/>
</dbReference>
<name>A0A9W8B687_9FUNG</name>
<evidence type="ECO:0000256" key="10">
    <source>
        <dbReference type="ARBA" id="ARBA00023242"/>
    </source>
</evidence>
<comment type="subcellular location">
    <subcellularLocation>
        <location evidence="1">Nucleus</location>
    </subcellularLocation>
</comment>
<gene>
    <name evidence="16" type="primary">SUA7</name>
    <name evidence="16" type="ORF">H4R34_001417</name>
</gene>
<dbReference type="Proteomes" id="UP001151582">
    <property type="component" value="Unassembled WGS sequence"/>
</dbReference>
<keyword evidence="7" id="KW-0862">Zinc</keyword>
<dbReference type="GO" id="GO:0016251">
    <property type="term" value="F:RNA polymerase II general transcription initiation factor activity"/>
    <property type="evidence" value="ECO:0007669"/>
    <property type="project" value="TreeGrafter"/>
</dbReference>
<evidence type="ECO:0000256" key="9">
    <source>
        <dbReference type="ARBA" id="ARBA00023163"/>
    </source>
</evidence>
<comment type="function">
    <text evidence="12">General factor that plays a major role in the activation of eukaryotic genes transcribed by RNA polymerase II.</text>
</comment>
<dbReference type="InterPro" id="IPR013150">
    <property type="entry name" value="TFIIB_cyclin"/>
</dbReference>
<feature type="domain" description="TFIIB-type" evidence="15">
    <location>
        <begin position="8"/>
        <end position="41"/>
    </location>
</feature>
<dbReference type="FunFam" id="1.10.472.10:FF:000008">
    <property type="entry name" value="Transcription initiation factor IIB"/>
    <property type="match status" value="1"/>
</dbReference>
<protein>
    <recommendedName>
        <fullName evidence="3">Transcription initiation factor IIB</fullName>
    </recommendedName>
    <alternativeName>
        <fullName evidence="11">General transcription factor TFIIB</fullName>
    </alternativeName>
</protein>
<dbReference type="InterPro" id="IPR023486">
    <property type="entry name" value="TFIIB_CS"/>
</dbReference>
<dbReference type="Pfam" id="PF00382">
    <property type="entry name" value="TFIIB"/>
    <property type="match status" value="2"/>
</dbReference>
<dbReference type="PANTHER" id="PTHR11618:SF13">
    <property type="entry name" value="TRANSCRIPTION INITIATION FACTOR IIB"/>
    <property type="match status" value="1"/>
</dbReference>
<comment type="similarity">
    <text evidence="2">Belongs to the TFIIB family.</text>
</comment>
<evidence type="ECO:0000256" key="6">
    <source>
        <dbReference type="ARBA" id="ARBA00022771"/>
    </source>
</evidence>
<dbReference type="InterPro" id="IPR000812">
    <property type="entry name" value="TFIIB"/>
</dbReference>
<dbReference type="SUPFAM" id="SSF47954">
    <property type="entry name" value="Cyclin-like"/>
    <property type="match status" value="2"/>
</dbReference>
<accession>A0A9W8B687</accession>
<dbReference type="GO" id="GO:0097550">
    <property type="term" value="C:transcription preinitiation complex"/>
    <property type="evidence" value="ECO:0007669"/>
    <property type="project" value="TreeGrafter"/>
</dbReference>
<dbReference type="FunFam" id="1.10.472.170:FF:000001">
    <property type="entry name" value="Transcription initiation factor IIB"/>
    <property type="match status" value="1"/>
</dbReference>
<comment type="caution">
    <text evidence="16">The sequence shown here is derived from an EMBL/GenBank/DDBJ whole genome shotgun (WGS) entry which is preliminary data.</text>
</comment>
<keyword evidence="10" id="KW-0539">Nucleus</keyword>
<evidence type="ECO:0000256" key="13">
    <source>
        <dbReference type="ARBA" id="ARBA00066213"/>
    </source>
</evidence>
<keyword evidence="8" id="KW-0805">Transcription regulation</keyword>
<evidence type="ECO:0000256" key="11">
    <source>
        <dbReference type="ARBA" id="ARBA00031706"/>
    </source>
</evidence>
<keyword evidence="9" id="KW-0804">Transcription</keyword>
<dbReference type="InterPro" id="IPR013137">
    <property type="entry name" value="Znf_TFIIB"/>
</dbReference>
<dbReference type="SMART" id="SM00385">
    <property type="entry name" value="CYCLIN"/>
    <property type="match status" value="2"/>
</dbReference>
<comment type="subunit">
    <text evidence="13">Associates with TFIID-IIA (DA complex) to form TFIID-IIA-IIB (DAB-complex) which is then recognized by polymerase II.</text>
</comment>
<dbReference type="AlphaFoldDB" id="A0A9W8B687"/>
<dbReference type="CDD" id="cd20551">
    <property type="entry name" value="CYCLIN_TFIIB_rpt1"/>
    <property type="match status" value="1"/>
</dbReference>
<keyword evidence="5" id="KW-0677">Repeat</keyword>
<keyword evidence="6 14" id="KW-0863">Zinc-finger</keyword>
<dbReference type="CDD" id="cd20552">
    <property type="entry name" value="CYCLIN_TFIIB_rpt2"/>
    <property type="match status" value="1"/>
</dbReference>
<dbReference type="PANTHER" id="PTHR11618">
    <property type="entry name" value="TRANSCRIPTION INITIATION FACTOR IIB-RELATED"/>
    <property type="match status" value="1"/>
</dbReference>